<evidence type="ECO:0000313" key="6">
    <source>
        <dbReference type="Proteomes" id="UP000184518"/>
    </source>
</evidence>
<dbReference type="InterPro" id="IPR011344">
    <property type="entry name" value="ssDNA-bd"/>
</dbReference>
<name>A0A1M5I9P2_9FLAO</name>
<dbReference type="PIRSF" id="PIRSF002070">
    <property type="entry name" value="SSB"/>
    <property type="match status" value="1"/>
</dbReference>
<dbReference type="RefSeq" id="WP_072961471.1">
    <property type="nucleotide sequence ID" value="NZ_FQUT01000012.1"/>
</dbReference>
<evidence type="ECO:0000256" key="1">
    <source>
        <dbReference type="ARBA" id="ARBA00023125"/>
    </source>
</evidence>
<evidence type="ECO:0000256" key="3">
    <source>
        <dbReference type="RuleBase" id="RU000524"/>
    </source>
</evidence>
<dbReference type="InterPro" id="IPR012340">
    <property type="entry name" value="NA-bd_OB-fold"/>
</dbReference>
<dbReference type="CDD" id="cd04496">
    <property type="entry name" value="SSB_OBF"/>
    <property type="match status" value="1"/>
</dbReference>
<dbReference type="AlphaFoldDB" id="A0A1M5I9P2"/>
<accession>A0A1M5I9P2</accession>
<evidence type="ECO:0000313" key="5">
    <source>
        <dbReference type="EMBL" id="SHG24972.1"/>
    </source>
</evidence>
<evidence type="ECO:0000256" key="4">
    <source>
        <dbReference type="SAM" id="MobiDB-lite"/>
    </source>
</evidence>
<dbReference type="Proteomes" id="UP000184518">
    <property type="component" value="Unassembled WGS sequence"/>
</dbReference>
<keyword evidence="1 2" id="KW-0238">DNA-binding</keyword>
<organism evidence="5 6">
    <name type="scientific">Chryseobacterium arachidis</name>
    <dbReference type="NCBI Taxonomy" id="1416778"/>
    <lineage>
        <taxon>Bacteria</taxon>
        <taxon>Pseudomonadati</taxon>
        <taxon>Bacteroidota</taxon>
        <taxon>Flavobacteriia</taxon>
        <taxon>Flavobacteriales</taxon>
        <taxon>Weeksellaceae</taxon>
        <taxon>Chryseobacterium group</taxon>
        <taxon>Chryseobacterium</taxon>
    </lineage>
</organism>
<dbReference type="InterPro" id="IPR000424">
    <property type="entry name" value="Primosome_PriB/ssb"/>
</dbReference>
<sequence>MNIIGRLTKNAEVSTTANGKEVVNFSIAVNDSYKNKAGERIEQTAFIDCSYWLTPKAVAFLEKGLLVELSGRISARAWITADGTARAGINFHTSTIKPLGRPATREQQQTAPATTAGKKSKTATVTARTSDDDDLPF</sequence>
<dbReference type="STRING" id="1416778.SAMN05443633_11256"/>
<keyword evidence="6" id="KW-1185">Reference proteome</keyword>
<proteinExistence type="predicted"/>
<feature type="region of interest" description="Disordered" evidence="4">
    <location>
        <begin position="95"/>
        <end position="137"/>
    </location>
</feature>
<dbReference type="GO" id="GO:0003697">
    <property type="term" value="F:single-stranded DNA binding"/>
    <property type="evidence" value="ECO:0007669"/>
    <property type="project" value="InterPro"/>
</dbReference>
<dbReference type="OrthoDB" id="1265936at2"/>
<reference evidence="6" key="1">
    <citation type="submission" date="2016-11" db="EMBL/GenBank/DDBJ databases">
        <authorList>
            <person name="Varghese N."/>
            <person name="Submissions S."/>
        </authorList>
    </citation>
    <scope>NUCLEOTIDE SEQUENCE [LARGE SCALE GENOMIC DNA]</scope>
    <source>
        <strain evidence="6">DSM 27619</strain>
    </source>
</reference>
<dbReference type="PROSITE" id="PS50935">
    <property type="entry name" value="SSB"/>
    <property type="match status" value="1"/>
</dbReference>
<dbReference type="Pfam" id="PF00436">
    <property type="entry name" value="SSB"/>
    <property type="match status" value="1"/>
</dbReference>
<dbReference type="GO" id="GO:0006260">
    <property type="term" value="P:DNA replication"/>
    <property type="evidence" value="ECO:0007669"/>
    <property type="project" value="InterPro"/>
</dbReference>
<dbReference type="NCBIfam" id="TIGR00621">
    <property type="entry name" value="ssb"/>
    <property type="match status" value="1"/>
</dbReference>
<evidence type="ECO:0000256" key="2">
    <source>
        <dbReference type="PIRNR" id="PIRNR002070"/>
    </source>
</evidence>
<dbReference type="Gene3D" id="2.40.50.140">
    <property type="entry name" value="Nucleic acid-binding proteins"/>
    <property type="match status" value="1"/>
</dbReference>
<dbReference type="EMBL" id="FQUT01000012">
    <property type="protein sequence ID" value="SHG24972.1"/>
    <property type="molecule type" value="Genomic_DNA"/>
</dbReference>
<protein>
    <recommendedName>
        <fullName evidence="2 3">Single-stranded DNA-binding protein</fullName>
    </recommendedName>
</protein>
<feature type="compositionally biased region" description="Low complexity" evidence="4">
    <location>
        <begin position="110"/>
        <end position="127"/>
    </location>
</feature>
<gene>
    <name evidence="5" type="ORF">SAMN05443633_11256</name>
</gene>
<dbReference type="SUPFAM" id="SSF50249">
    <property type="entry name" value="Nucleic acid-binding proteins"/>
    <property type="match status" value="1"/>
</dbReference>